<dbReference type="GO" id="GO:0015344">
    <property type="term" value="F:siderophore uptake transmembrane transporter activity"/>
    <property type="evidence" value="ECO:0007669"/>
    <property type="project" value="TreeGrafter"/>
</dbReference>
<keyword evidence="4 8" id="KW-0812">Transmembrane</keyword>
<dbReference type="InterPro" id="IPR039426">
    <property type="entry name" value="TonB-dep_rcpt-like"/>
</dbReference>
<evidence type="ECO:0000256" key="2">
    <source>
        <dbReference type="ARBA" id="ARBA00022448"/>
    </source>
</evidence>
<dbReference type="InterPro" id="IPR023996">
    <property type="entry name" value="TonB-dep_OMP_SusC/RagA"/>
</dbReference>
<evidence type="ECO:0000256" key="3">
    <source>
        <dbReference type="ARBA" id="ARBA00022452"/>
    </source>
</evidence>
<dbReference type="OrthoDB" id="9768177at2"/>
<accession>A0A0C1L398</accession>
<dbReference type="Pfam" id="PF13715">
    <property type="entry name" value="CarbopepD_reg_2"/>
    <property type="match status" value="1"/>
</dbReference>
<dbReference type="InterPro" id="IPR012910">
    <property type="entry name" value="Plug_dom"/>
</dbReference>
<keyword evidence="7 8" id="KW-0998">Cell outer membrane</keyword>
<dbReference type="RefSeq" id="WP_039140212.1">
    <property type="nucleotide sequence ID" value="NZ_JSVC01000013.1"/>
</dbReference>
<dbReference type="InterPro" id="IPR036942">
    <property type="entry name" value="Beta-barrel_TonB_sf"/>
</dbReference>
<evidence type="ECO:0000256" key="6">
    <source>
        <dbReference type="ARBA" id="ARBA00023136"/>
    </source>
</evidence>
<keyword evidence="3 8" id="KW-1134">Transmembrane beta strand</keyword>
<dbReference type="PROSITE" id="PS52016">
    <property type="entry name" value="TONB_DEPENDENT_REC_3"/>
    <property type="match status" value="1"/>
</dbReference>
<evidence type="ECO:0000256" key="8">
    <source>
        <dbReference type="PROSITE-ProRule" id="PRU01360"/>
    </source>
</evidence>
<comment type="similarity">
    <text evidence="8">Belongs to the TonB-dependent receptor family.</text>
</comment>
<proteinExistence type="inferred from homology"/>
<dbReference type="Proteomes" id="UP000031408">
    <property type="component" value="Unassembled WGS sequence"/>
</dbReference>
<dbReference type="InterPro" id="IPR023997">
    <property type="entry name" value="TonB-dep_OMP_SusC/RagA_CS"/>
</dbReference>
<dbReference type="Pfam" id="PF07715">
    <property type="entry name" value="Plug"/>
    <property type="match status" value="1"/>
</dbReference>
<evidence type="ECO:0000256" key="4">
    <source>
        <dbReference type="ARBA" id="ARBA00022692"/>
    </source>
</evidence>
<dbReference type="EMBL" id="JSVC01000013">
    <property type="protein sequence ID" value="KIC94447.1"/>
    <property type="molecule type" value="Genomic_DNA"/>
</dbReference>
<comment type="caution">
    <text evidence="11">The sequence shown here is derived from an EMBL/GenBank/DDBJ whole genome shotgun (WGS) entry which is preliminary data.</text>
</comment>
<name>A0A0C1L398_9BACT</name>
<dbReference type="InterPro" id="IPR037066">
    <property type="entry name" value="Plug_dom_sf"/>
</dbReference>
<dbReference type="SUPFAM" id="SSF56935">
    <property type="entry name" value="Porins"/>
    <property type="match status" value="1"/>
</dbReference>
<dbReference type="STRING" id="1349421.OI18_12655"/>
<evidence type="ECO:0000256" key="1">
    <source>
        <dbReference type="ARBA" id="ARBA00004571"/>
    </source>
</evidence>
<dbReference type="NCBIfam" id="TIGR04057">
    <property type="entry name" value="SusC_RagA_signa"/>
    <property type="match status" value="1"/>
</dbReference>
<dbReference type="Gene3D" id="2.60.40.1120">
    <property type="entry name" value="Carboxypeptidase-like, regulatory domain"/>
    <property type="match status" value="1"/>
</dbReference>
<keyword evidence="11" id="KW-0675">Receptor</keyword>
<gene>
    <name evidence="11" type="ORF">OI18_12655</name>
</gene>
<feature type="domain" description="TonB-dependent receptor plug" evidence="10">
    <location>
        <begin position="117"/>
        <end position="221"/>
    </location>
</feature>
<dbReference type="PANTHER" id="PTHR30069">
    <property type="entry name" value="TONB-DEPENDENT OUTER MEMBRANE RECEPTOR"/>
    <property type="match status" value="1"/>
</dbReference>
<evidence type="ECO:0000313" key="11">
    <source>
        <dbReference type="EMBL" id="KIC94447.1"/>
    </source>
</evidence>
<dbReference type="AlphaFoldDB" id="A0A0C1L398"/>
<keyword evidence="2 8" id="KW-0813">Transport</keyword>
<keyword evidence="6 8" id="KW-0472">Membrane</keyword>
<evidence type="ECO:0000256" key="9">
    <source>
        <dbReference type="SAM" id="SignalP"/>
    </source>
</evidence>
<feature type="chain" id="PRO_5002135178" evidence="9">
    <location>
        <begin position="21"/>
        <end position="1046"/>
    </location>
</feature>
<keyword evidence="5 9" id="KW-0732">Signal</keyword>
<dbReference type="GO" id="GO:0009279">
    <property type="term" value="C:cell outer membrane"/>
    <property type="evidence" value="ECO:0007669"/>
    <property type="project" value="UniProtKB-SubCell"/>
</dbReference>
<dbReference type="PANTHER" id="PTHR30069:SF29">
    <property type="entry name" value="HEMOGLOBIN AND HEMOGLOBIN-HAPTOGLOBIN-BINDING PROTEIN 1-RELATED"/>
    <property type="match status" value="1"/>
</dbReference>
<dbReference type="NCBIfam" id="TIGR04056">
    <property type="entry name" value="OMP_RagA_SusC"/>
    <property type="match status" value="1"/>
</dbReference>
<reference evidence="11 12" key="1">
    <citation type="submission" date="2014-11" db="EMBL/GenBank/DDBJ databases">
        <title>Genome sequence of Flavihumibacter solisilvae 3-3.</title>
        <authorList>
            <person name="Zhou G."/>
            <person name="Li M."/>
            <person name="Wang G."/>
        </authorList>
    </citation>
    <scope>NUCLEOTIDE SEQUENCE [LARGE SCALE GENOMIC DNA]</scope>
    <source>
        <strain evidence="11 12">3-3</strain>
    </source>
</reference>
<dbReference type="Gene3D" id="2.170.130.10">
    <property type="entry name" value="TonB-dependent receptor, plug domain"/>
    <property type="match status" value="1"/>
</dbReference>
<feature type="signal peptide" evidence="9">
    <location>
        <begin position="1"/>
        <end position="20"/>
    </location>
</feature>
<evidence type="ECO:0000313" key="12">
    <source>
        <dbReference type="Proteomes" id="UP000031408"/>
    </source>
</evidence>
<organism evidence="11 12">
    <name type="scientific">Flavihumibacter solisilvae</name>
    <dbReference type="NCBI Taxonomy" id="1349421"/>
    <lineage>
        <taxon>Bacteria</taxon>
        <taxon>Pseudomonadati</taxon>
        <taxon>Bacteroidota</taxon>
        <taxon>Chitinophagia</taxon>
        <taxon>Chitinophagales</taxon>
        <taxon>Chitinophagaceae</taxon>
        <taxon>Flavihumibacter</taxon>
    </lineage>
</organism>
<evidence type="ECO:0000256" key="7">
    <source>
        <dbReference type="ARBA" id="ARBA00023237"/>
    </source>
</evidence>
<keyword evidence="12" id="KW-1185">Reference proteome</keyword>
<comment type="subcellular location">
    <subcellularLocation>
        <location evidence="1 8">Cell outer membrane</location>
        <topology evidence="1 8">Multi-pass membrane protein</topology>
    </subcellularLocation>
</comment>
<evidence type="ECO:0000259" key="10">
    <source>
        <dbReference type="Pfam" id="PF07715"/>
    </source>
</evidence>
<sequence>MKKFSQLLLLVLLLPCLLTAQQKIISGRVTDAQTRAPIAGVSISAGTDTSRSGATTNAQGQFTITVPGGTTQLVFSYIGLQTITETLNGRTTLQVVMSRSDEQMGNVVVVGYGARRKETLTGSVSNITNREIQTSTSVSLAQKLQGKVAGLQIRQLGGEPGNFDNSIVLRGYGGNPLYVIDGILREGPSEFQRLNADDIESISFLKDASAAIYGFGAANGVIIVTTKKGSRGKAAFTYNGTVGFMKPTDVPRMANAGEWIQMRNDAAVLGTGTPYLTNEEMQKYINGEPGYESTDWYDVAFKNSAMQQSHSLSASGGNEKTQYYMSLGYFDERSFLRTDDLGYKRYNFRSNMSTQLVNNLKAEVFVAARFDKKYAPGENFFNIFKGTRVTLPTEKPYANGNPDYPAVVTPSNQNPLVLTDKELTGYSETTNRNVQLTGALNYDVPFLKGLQLRGLAAYDINNYQGKDVAKPFNLYTYAGEEYILSKQRVGTSSISNSNGNYNRLTLQAQANYNTIIGMKHNVAGLLVFEQRQDWGRDSYLRRLYDFYTIDQVNSASENNMYNSGSESQNASQALLGRVNYDFDKKYLLEFAFRYQGTSLFPPESRWGFFPVISAGWRISEEKFMNAVPFISNLKLRGSYGEVASSEGVIPFQWIQGFNLSGGGRYEFENGSLTNGAASPNLVNPNLTWVIAKTTDLGLDLGVFNNKLTLEFDVYRRDLEGIPAYRNLSLTNTFGASLPQENLNSLRTQGLEFTIGHNNRIGKLAYNISGNFNYSRTQYLYVERGPFTNSYDRWRNGQADRYNDIIWGYTYTGQFQNEEQIANYPIQNGDQANIRELPGDFMYADNNQDGVVNDLDMLPQFIGANGNNDNQNPAGKAPKINFGLTLGAQYQGFDVNVLFQGAAMYTVRFSEVYAEVLAFRGNTPAYFFDRWHKSDPYDSKSEWIPGKWPASRFNNDVGSMYKESSVWRKDASYARLKSVELGYTVPARLYKGSGITKIRVFANGFNLVTFADPFVKAFDPERLEGLFNAGFNYPLTKSYNFGLNLNF</sequence>
<dbReference type="SUPFAM" id="SSF49464">
    <property type="entry name" value="Carboxypeptidase regulatory domain-like"/>
    <property type="match status" value="1"/>
</dbReference>
<dbReference type="GO" id="GO:0044718">
    <property type="term" value="P:siderophore transmembrane transport"/>
    <property type="evidence" value="ECO:0007669"/>
    <property type="project" value="TreeGrafter"/>
</dbReference>
<dbReference type="InterPro" id="IPR008969">
    <property type="entry name" value="CarboxyPept-like_regulatory"/>
</dbReference>
<evidence type="ECO:0000256" key="5">
    <source>
        <dbReference type="ARBA" id="ARBA00022729"/>
    </source>
</evidence>
<protein>
    <submittedName>
        <fullName evidence="11">TonB-dependent receptor</fullName>
    </submittedName>
</protein>
<dbReference type="Gene3D" id="2.40.170.20">
    <property type="entry name" value="TonB-dependent receptor, beta-barrel domain"/>
    <property type="match status" value="1"/>
</dbReference>